<dbReference type="AlphaFoldDB" id="A0A409YGD9"/>
<evidence type="ECO:0000313" key="2">
    <source>
        <dbReference type="Proteomes" id="UP000284706"/>
    </source>
</evidence>
<gene>
    <name evidence="1" type="ORF">CVT26_008838</name>
</gene>
<sequence>MEPRNLRLHGPSGVYSPSFFVGSTYEFPLLAIRVPARRTQLEEITDIYLCTPPSSSVNITFFYPNFPTRPFDVGKAHLFRKVKASLWRCFIGSIVGVTCLDRRGRAACKVSLLKAQTGCLVENTQYCRTAIPSTPLTSRETRVSYLIELEVWYMEAGIVALYHVHVLDIQHKGVPNIGKMPDFTELNICVDKDENSPLHSPSSRCHVATGSNFPPQVVLIHLLRAFSTQEVESDVRYVIFVRYTATLHGRSMLRTPTKPIRMSLTSIQVRTRRIGHSPSPEVEKHSQAGRRNLHVLNFSPRSPSIILKIRSCFL</sequence>
<evidence type="ECO:0000313" key="1">
    <source>
        <dbReference type="EMBL" id="PPR02081.1"/>
    </source>
</evidence>
<organism evidence="1 2">
    <name type="scientific">Gymnopilus dilepis</name>
    <dbReference type="NCBI Taxonomy" id="231916"/>
    <lineage>
        <taxon>Eukaryota</taxon>
        <taxon>Fungi</taxon>
        <taxon>Dikarya</taxon>
        <taxon>Basidiomycota</taxon>
        <taxon>Agaricomycotina</taxon>
        <taxon>Agaricomycetes</taxon>
        <taxon>Agaricomycetidae</taxon>
        <taxon>Agaricales</taxon>
        <taxon>Agaricineae</taxon>
        <taxon>Hymenogastraceae</taxon>
        <taxon>Gymnopilus</taxon>
    </lineage>
</organism>
<dbReference type="EMBL" id="NHYE01000874">
    <property type="protein sequence ID" value="PPR02081.1"/>
    <property type="molecule type" value="Genomic_DNA"/>
</dbReference>
<accession>A0A409YGD9</accession>
<keyword evidence="2" id="KW-1185">Reference proteome</keyword>
<dbReference type="InParanoid" id="A0A409YGD9"/>
<dbReference type="Proteomes" id="UP000284706">
    <property type="component" value="Unassembled WGS sequence"/>
</dbReference>
<reference evidence="1 2" key="1">
    <citation type="journal article" date="2018" name="Evol. Lett.">
        <title>Horizontal gene cluster transfer increased hallucinogenic mushroom diversity.</title>
        <authorList>
            <person name="Reynolds H.T."/>
            <person name="Vijayakumar V."/>
            <person name="Gluck-Thaler E."/>
            <person name="Korotkin H.B."/>
            <person name="Matheny P.B."/>
            <person name="Slot J.C."/>
        </authorList>
    </citation>
    <scope>NUCLEOTIDE SEQUENCE [LARGE SCALE GENOMIC DNA]</scope>
    <source>
        <strain evidence="1 2">SRW20</strain>
    </source>
</reference>
<name>A0A409YGD9_9AGAR</name>
<proteinExistence type="predicted"/>
<comment type="caution">
    <text evidence="1">The sequence shown here is derived from an EMBL/GenBank/DDBJ whole genome shotgun (WGS) entry which is preliminary data.</text>
</comment>
<protein>
    <submittedName>
        <fullName evidence="1">Uncharacterized protein</fullName>
    </submittedName>
</protein>